<evidence type="ECO:0000313" key="4">
    <source>
        <dbReference type="Proteomes" id="UP000226437"/>
    </source>
</evidence>
<dbReference type="GO" id="GO:0006354">
    <property type="term" value="P:DNA-templated transcription elongation"/>
    <property type="evidence" value="ECO:0007669"/>
    <property type="project" value="InterPro"/>
</dbReference>
<keyword evidence="4" id="KW-1185">Reference proteome</keyword>
<evidence type="ECO:0000313" key="3">
    <source>
        <dbReference type="EMBL" id="PHK97498.1"/>
    </source>
</evidence>
<proteinExistence type="predicted"/>
<gene>
    <name evidence="3" type="ORF">CGL56_15480</name>
</gene>
<dbReference type="Proteomes" id="UP000226437">
    <property type="component" value="Unassembled WGS sequence"/>
</dbReference>
<dbReference type="Gene3D" id="3.30.70.940">
    <property type="entry name" value="NusG, N-terminal domain"/>
    <property type="match status" value="1"/>
</dbReference>
<dbReference type="AlphaFoldDB" id="A0A2G0CBZ1"/>
<evidence type="ECO:0000259" key="2">
    <source>
        <dbReference type="Pfam" id="PF02357"/>
    </source>
</evidence>
<dbReference type="OrthoDB" id="1491263at2"/>
<keyword evidence="1" id="KW-0804">Transcription</keyword>
<organism evidence="3 4">
    <name type="scientific">Neolewinella marina</name>
    <dbReference type="NCBI Taxonomy" id="438751"/>
    <lineage>
        <taxon>Bacteria</taxon>
        <taxon>Pseudomonadati</taxon>
        <taxon>Bacteroidota</taxon>
        <taxon>Saprospiria</taxon>
        <taxon>Saprospirales</taxon>
        <taxon>Lewinellaceae</taxon>
        <taxon>Neolewinella</taxon>
    </lineage>
</organism>
<dbReference type="Pfam" id="PF02357">
    <property type="entry name" value="NusG"/>
    <property type="match status" value="1"/>
</dbReference>
<feature type="domain" description="NusG-like N-terminal" evidence="2">
    <location>
        <begin position="33"/>
        <end position="123"/>
    </location>
</feature>
<dbReference type="InterPro" id="IPR036735">
    <property type="entry name" value="NGN_dom_sf"/>
</dbReference>
<reference evidence="3 4" key="1">
    <citation type="submission" date="2017-10" db="EMBL/GenBank/DDBJ databases">
        <title>The draft genome sequence of Lewinella marina KCTC 32374.</title>
        <authorList>
            <person name="Wang K."/>
        </authorList>
    </citation>
    <scope>NUCLEOTIDE SEQUENCE [LARGE SCALE GENOMIC DNA]</scope>
    <source>
        <strain evidence="3 4">MKG-38</strain>
    </source>
</reference>
<dbReference type="InterPro" id="IPR006645">
    <property type="entry name" value="NGN-like_dom"/>
</dbReference>
<comment type="caution">
    <text evidence="3">The sequence shown here is derived from an EMBL/GenBank/DDBJ whole genome shotgun (WGS) entry which is preliminary data.</text>
</comment>
<dbReference type="SUPFAM" id="SSF82679">
    <property type="entry name" value="N-utilization substance G protein NusG, N-terminal domain"/>
    <property type="match status" value="1"/>
</dbReference>
<dbReference type="EMBL" id="PDLO01000008">
    <property type="protein sequence ID" value="PHK97498.1"/>
    <property type="molecule type" value="Genomic_DNA"/>
</dbReference>
<evidence type="ECO:0000256" key="1">
    <source>
        <dbReference type="ARBA" id="ARBA00023163"/>
    </source>
</evidence>
<sequence length="216" mass="24416">MLKRRLVLITAHSQSFPSDHSAALDDLHPAEPRWFAVRVGHRKEKVVAKQLELEGVEYFLPLRERPFRYKSKTGVRQIPLIGGYLFVKIVARQAVAVQRQNFVFGFVKLGRERRQVKPHEIELLKRLSTDNTLEWVVEEKIEALSPGALVEICRGPLAGVRGHYLNAKNKKTFIISFGGLDARLMTCEVSPRDVVPLEGASLPAETADGEGKKKLW</sequence>
<accession>A0A2G0CBZ1</accession>
<name>A0A2G0CBZ1_9BACT</name>
<protein>
    <recommendedName>
        <fullName evidence="2">NusG-like N-terminal domain-containing protein</fullName>
    </recommendedName>
</protein>